<accession>A0A336MKM0</accession>
<gene>
    <name evidence="1" type="primary">CSON000664</name>
</gene>
<name>A0A336MKM0_CULSO</name>
<dbReference type="AlphaFoldDB" id="A0A336MKM0"/>
<protein>
    <submittedName>
        <fullName evidence="1">CSON000664 protein</fullName>
    </submittedName>
</protein>
<reference evidence="1" key="1">
    <citation type="submission" date="2018-07" db="EMBL/GenBank/DDBJ databases">
        <authorList>
            <person name="Quirk P.G."/>
            <person name="Krulwich T.A."/>
        </authorList>
    </citation>
    <scope>NUCLEOTIDE SEQUENCE</scope>
</reference>
<organism evidence="1">
    <name type="scientific">Culicoides sonorensis</name>
    <name type="common">Biting midge</name>
    <dbReference type="NCBI Taxonomy" id="179676"/>
    <lineage>
        <taxon>Eukaryota</taxon>
        <taxon>Metazoa</taxon>
        <taxon>Ecdysozoa</taxon>
        <taxon>Arthropoda</taxon>
        <taxon>Hexapoda</taxon>
        <taxon>Insecta</taxon>
        <taxon>Pterygota</taxon>
        <taxon>Neoptera</taxon>
        <taxon>Endopterygota</taxon>
        <taxon>Diptera</taxon>
        <taxon>Nematocera</taxon>
        <taxon>Chironomoidea</taxon>
        <taxon>Ceratopogonidae</taxon>
        <taxon>Ceratopogoninae</taxon>
        <taxon>Culicoides</taxon>
        <taxon>Monoculicoides</taxon>
    </lineage>
</organism>
<sequence>MDKEEENVNKSLLKELQFKAVNTRSEFFSSDDKKELYKRPKFTVVPAQLPSSPSQCVSENKIADKTEHRLSSSATSPASIGLPAIVTPTRPKYYLAENELVQASSSPTVITPIHQQLLQQHNNHHSTFTGTTNSQKVYPLLLRTGSYMFQEDGGGTKLVADANSIRSLTSIGMGCTDGRKMIVKRVPNSPSELLGFVQPAT</sequence>
<evidence type="ECO:0000313" key="1">
    <source>
        <dbReference type="EMBL" id="SSX28927.1"/>
    </source>
</evidence>
<proteinExistence type="predicted"/>
<dbReference type="VEuPathDB" id="VectorBase:CSON000664"/>
<dbReference type="EMBL" id="UFQT01001102">
    <property type="protein sequence ID" value="SSX28927.1"/>
    <property type="molecule type" value="Genomic_DNA"/>
</dbReference>